<dbReference type="PANTHER" id="PTHR23112">
    <property type="entry name" value="G PROTEIN-COUPLED RECEPTOR 157-RELATED"/>
    <property type="match status" value="1"/>
</dbReference>
<dbReference type="GO" id="GO:0007189">
    <property type="term" value="P:adenylate cyclase-activating G protein-coupled receptor signaling pathway"/>
    <property type="evidence" value="ECO:0007669"/>
    <property type="project" value="TreeGrafter"/>
</dbReference>
<dbReference type="OrthoDB" id="18453at2759"/>
<dbReference type="AlphaFoldDB" id="A0A9P8TTW0"/>
<feature type="region of interest" description="Disordered" evidence="5">
    <location>
        <begin position="209"/>
        <end position="281"/>
    </location>
</feature>
<organism evidence="8 9">
    <name type="scientific">Trichoderma cornu-damae</name>
    <dbReference type="NCBI Taxonomy" id="654480"/>
    <lineage>
        <taxon>Eukaryota</taxon>
        <taxon>Fungi</taxon>
        <taxon>Dikarya</taxon>
        <taxon>Ascomycota</taxon>
        <taxon>Pezizomycotina</taxon>
        <taxon>Sordariomycetes</taxon>
        <taxon>Hypocreomycetidae</taxon>
        <taxon>Hypocreales</taxon>
        <taxon>Hypocreaceae</taxon>
        <taxon>Trichoderma</taxon>
    </lineage>
</organism>
<feature type="compositionally biased region" description="Polar residues" evidence="5">
    <location>
        <begin position="242"/>
        <end position="276"/>
    </location>
</feature>
<dbReference type="GO" id="GO:0005886">
    <property type="term" value="C:plasma membrane"/>
    <property type="evidence" value="ECO:0007669"/>
    <property type="project" value="TreeGrafter"/>
</dbReference>
<dbReference type="GO" id="GO:0004930">
    <property type="term" value="F:G protein-coupled receptor activity"/>
    <property type="evidence" value="ECO:0007669"/>
    <property type="project" value="TreeGrafter"/>
</dbReference>
<dbReference type="InterPro" id="IPR017981">
    <property type="entry name" value="GPCR_2-like_7TM"/>
</dbReference>
<reference evidence="8" key="1">
    <citation type="submission" date="2021-08" db="EMBL/GenBank/DDBJ databases">
        <title>Chromosome-Level Trichoderma cornu-damae using Hi-C Data.</title>
        <authorList>
            <person name="Kim C.S."/>
        </authorList>
    </citation>
    <scope>NUCLEOTIDE SEQUENCE</scope>
    <source>
        <strain evidence="8">KA19-0412C</strain>
    </source>
</reference>
<dbReference type="PROSITE" id="PS50261">
    <property type="entry name" value="G_PROTEIN_RECEP_F2_4"/>
    <property type="match status" value="1"/>
</dbReference>
<keyword evidence="4 6" id="KW-0472">Membrane</keyword>
<feature type="transmembrane region" description="Helical" evidence="6">
    <location>
        <begin position="12"/>
        <end position="35"/>
    </location>
</feature>
<dbReference type="GO" id="GO:0007166">
    <property type="term" value="P:cell surface receptor signaling pathway"/>
    <property type="evidence" value="ECO:0007669"/>
    <property type="project" value="InterPro"/>
</dbReference>
<evidence type="ECO:0000256" key="3">
    <source>
        <dbReference type="ARBA" id="ARBA00022989"/>
    </source>
</evidence>
<evidence type="ECO:0000256" key="1">
    <source>
        <dbReference type="ARBA" id="ARBA00004141"/>
    </source>
</evidence>
<sequence>MAGLTEAQYSALIILERICSSISMLGCSFTILTFCCSRYFSKSINRLIFYASFGNIITNIGTMISRSYIDQPNSAGCQAQAFIIQTFLPADVLWTLSMAINVYLTFYHKFEARDLRRIEPIYLICCYGIPLVPGFTFLFVKDRGGIRIYGPAISWCWISSEWEILRLAAFYAPTWYVILEMHPISVDEVTSSIPSTDATLAMEAISDPDPSKLAHNTSQPSYTAGSSSETATRPHSVHIATDHSNPSNQYDGTQSADYSASPPHRSSYTPRPNISHSAAPRAFRSIRRRNYERNNAAWSYTKRA</sequence>
<proteinExistence type="predicted"/>
<dbReference type="Pfam" id="PF05462">
    <property type="entry name" value="Dicty_CAR"/>
    <property type="match status" value="1"/>
</dbReference>
<gene>
    <name evidence="8" type="ORF">Trco_006169</name>
</gene>
<protein>
    <recommendedName>
        <fullName evidence="7">G-protein coupled receptors family 2 profile 2 domain-containing protein</fullName>
    </recommendedName>
</protein>
<feature type="transmembrane region" description="Helical" evidence="6">
    <location>
        <begin position="81"/>
        <end position="108"/>
    </location>
</feature>
<accession>A0A9P8TTW0</accession>
<dbReference type="Gene3D" id="1.20.1070.10">
    <property type="entry name" value="Rhodopsin 7-helix transmembrane proteins"/>
    <property type="match status" value="1"/>
</dbReference>
<evidence type="ECO:0000256" key="4">
    <source>
        <dbReference type="ARBA" id="ARBA00023136"/>
    </source>
</evidence>
<dbReference type="Proteomes" id="UP000827724">
    <property type="component" value="Unassembled WGS sequence"/>
</dbReference>
<comment type="subcellular location">
    <subcellularLocation>
        <location evidence="1">Membrane</location>
        <topology evidence="1">Multi-pass membrane protein</topology>
    </subcellularLocation>
</comment>
<evidence type="ECO:0000256" key="6">
    <source>
        <dbReference type="SAM" id="Phobius"/>
    </source>
</evidence>
<evidence type="ECO:0000313" key="8">
    <source>
        <dbReference type="EMBL" id="KAH6604462.1"/>
    </source>
</evidence>
<dbReference type="PANTHER" id="PTHR23112:SF0">
    <property type="entry name" value="TRANSMEMBRANE PROTEIN 116"/>
    <property type="match status" value="1"/>
</dbReference>
<evidence type="ECO:0000256" key="2">
    <source>
        <dbReference type="ARBA" id="ARBA00022692"/>
    </source>
</evidence>
<evidence type="ECO:0000259" key="7">
    <source>
        <dbReference type="PROSITE" id="PS50261"/>
    </source>
</evidence>
<keyword evidence="3 6" id="KW-1133">Transmembrane helix</keyword>
<name>A0A9P8TTW0_9HYPO</name>
<feature type="domain" description="G-protein coupled receptors family 2 profile 2" evidence="7">
    <location>
        <begin position="12"/>
        <end position="179"/>
    </location>
</feature>
<evidence type="ECO:0000313" key="9">
    <source>
        <dbReference type="Proteomes" id="UP000827724"/>
    </source>
</evidence>
<feature type="compositionally biased region" description="Polar residues" evidence="5">
    <location>
        <begin position="214"/>
        <end position="233"/>
    </location>
</feature>
<feature type="transmembrane region" description="Helical" evidence="6">
    <location>
        <begin position="120"/>
        <end position="140"/>
    </location>
</feature>
<keyword evidence="9" id="KW-1185">Reference proteome</keyword>
<feature type="transmembrane region" description="Helical" evidence="6">
    <location>
        <begin position="47"/>
        <end position="69"/>
    </location>
</feature>
<dbReference type="EMBL" id="JAIWOZ010000005">
    <property type="protein sequence ID" value="KAH6604462.1"/>
    <property type="molecule type" value="Genomic_DNA"/>
</dbReference>
<evidence type="ECO:0000256" key="5">
    <source>
        <dbReference type="SAM" id="MobiDB-lite"/>
    </source>
</evidence>
<comment type="caution">
    <text evidence="8">The sequence shown here is derived from an EMBL/GenBank/DDBJ whole genome shotgun (WGS) entry which is preliminary data.</text>
</comment>
<dbReference type="SUPFAM" id="SSF81321">
    <property type="entry name" value="Family A G protein-coupled receptor-like"/>
    <property type="match status" value="1"/>
</dbReference>
<keyword evidence="2 6" id="KW-0812">Transmembrane</keyword>